<sequence length="67" mass="7208">MPGSDKPMSDGTEDEGAPRVRGESHSTARDVLLAGVAQALVAGLADETAHWIVQFVVRLYEMLVSRL</sequence>
<proteinExistence type="predicted"/>
<accession>A0ABU8UFJ0</accession>
<evidence type="ECO:0008006" key="4">
    <source>
        <dbReference type="Google" id="ProtNLM"/>
    </source>
</evidence>
<organism evidence="2 3">
    <name type="scientific">Streptomyces caledonius</name>
    <dbReference type="NCBI Taxonomy" id="3134107"/>
    <lineage>
        <taxon>Bacteria</taxon>
        <taxon>Bacillati</taxon>
        <taxon>Actinomycetota</taxon>
        <taxon>Actinomycetes</taxon>
        <taxon>Kitasatosporales</taxon>
        <taxon>Streptomycetaceae</taxon>
        <taxon>Streptomyces</taxon>
    </lineage>
</organism>
<gene>
    <name evidence="2" type="ORF">WKI68_42380</name>
</gene>
<evidence type="ECO:0000313" key="2">
    <source>
        <dbReference type="EMBL" id="MEJ8646089.1"/>
    </source>
</evidence>
<keyword evidence="3" id="KW-1185">Reference proteome</keyword>
<evidence type="ECO:0000313" key="3">
    <source>
        <dbReference type="Proteomes" id="UP001382904"/>
    </source>
</evidence>
<evidence type="ECO:0000256" key="1">
    <source>
        <dbReference type="SAM" id="MobiDB-lite"/>
    </source>
</evidence>
<feature type="region of interest" description="Disordered" evidence="1">
    <location>
        <begin position="1"/>
        <end position="24"/>
    </location>
</feature>
<comment type="caution">
    <text evidence="2">The sequence shown here is derived from an EMBL/GenBank/DDBJ whole genome shotgun (WGS) entry which is preliminary data.</text>
</comment>
<dbReference type="Proteomes" id="UP001382904">
    <property type="component" value="Unassembled WGS sequence"/>
</dbReference>
<name>A0ABU8UFJ0_9ACTN</name>
<protein>
    <recommendedName>
        <fullName evidence="4">TetR family transcriptional regulator</fullName>
    </recommendedName>
</protein>
<reference evidence="2 3" key="1">
    <citation type="submission" date="2024-03" db="EMBL/GenBank/DDBJ databases">
        <title>Novel Streptomyces species of biotechnological and ecological value are a feature of Machair soil.</title>
        <authorList>
            <person name="Prole J.R."/>
            <person name="Goodfellow M."/>
            <person name="Allenby N."/>
            <person name="Ward A.C."/>
        </authorList>
    </citation>
    <scope>NUCLEOTIDE SEQUENCE [LARGE SCALE GENOMIC DNA]</scope>
    <source>
        <strain evidence="2 3">MS1.HAVA.3</strain>
    </source>
</reference>
<dbReference type="EMBL" id="JBBKAM010000004">
    <property type="protein sequence ID" value="MEJ8646089.1"/>
    <property type="molecule type" value="Genomic_DNA"/>
</dbReference>